<keyword evidence="4" id="KW-0418">Kinase</keyword>
<dbReference type="InterPro" id="IPR050167">
    <property type="entry name" value="Ser_Thr_protein_kinase"/>
</dbReference>
<dbReference type="PROSITE" id="PS00108">
    <property type="entry name" value="PROTEIN_KINASE_ST"/>
    <property type="match status" value="1"/>
</dbReference>
<evidence type="ECO:0000256" key="3">
    <source>
        <dbReference type="ARBA" id="ARBA00022741"/>
    </source>
</evidence>
<dbReference type="GO" id="GO:0007165">
    <property type="term" value="P:signal transduction"/>
    <property type="evidence" value="ECO:0007669"/>
    <property type="project" value="TreeGrafter"/>
</dbReference>
<dbReference type="CDD" id="cd13999">
    <property type="entry name" value="STKc_MAP3K-like"/>
    <property type="match status" value="1"/>
</dbReference>
<dbReference type="InterPro" id="IPR000270">
    <property type="entry name" value="PB1_dom"/>
</dbReference>
<feature type="domain" description="Protein kinase" evidence="8">
    <location>
        <begin position="805"/>
        <end position="1092"/>
    </location>
</feature>
<evidence type="ECO:0000256" key="2">
    <source>
        <dbReference type="ARBA" id="ARBA00022679"/>
    </source>
</evidence>
<reference evidence="9" key="1">
    <citation type="submission" date="2022-12" db="EMBL/GenBank/DDBJ databases">
        <title>Draft genome assemblies for two species of Escallonia (Escalloniales).</title>
        <authorList>
            <person name="Chanderbali A."/>
            <person name="Dervinis C."/>
            <person name="Anghel I."/>
            <person name="Soltis D."/>
            <person name="Soltis P."/>
            <person name="Zapata F."/>
        </authorList>
    </citation>
    <scope>NUCLEOTIDE SEQUENCE</scope>
    <source>
        <strain evidence="9">UCBG92.1500</strain>
        <tissue evidence="9">Leaf</tissue>
    </source>
</reference>
<feature type="region of interest" description="Disordered" evidence="7">
    <location>
        <begin position="739"/>
        <end position="778"/>
    </location>
</feature>
<keyword evidence="10" id="KW-1185">Reference proteome</keyword>
<gene>
    <name evidence="9" type="ORF">RJ640_027507</name>
</gene>
<dbReference type="AlphaFoldDB" id="A0AA88R915"/>
<evidence type="ECO:0000256" key="7">
    <source>
        <dbReference type="SAM" id="MobiDB-lite"/>
    </source>
</evidence>
<evidence type="ECO:0000256" key="5">
    <source>
        <dbReference type="ARBA" id="ARBA00022840"/>
    </source>
</evidence>
<dbReference type="FunFam" id="3.30.200.20:FF:000081">
    <property type="entry name" value="Octicosapeptide/phox/Bem1p domain kinase superfamily protein"/>
    <property type="match status" value="1"/>
</dbReference>
<keyword evidence="2" id="KW-0808">Transferase</keyword>
<proteinExistence type="predicted"/>
<dbReference type="InterPro" id="IPR000719">
    <property type="entry name" value="Prot_kinase_dom"/>
</dbReference>
<dbReference type="PROSITE" id="PS00107">
    <property type="entry name" value="PROTEIN_KINASE_ATP"/>
    <property type="match status" value="1"/>
</dbReference>
<dbReference type="Gene3D" id="3.10.20.90">
    <property type="entry name" value="Phosphatidylinositol 3-kinase Catalytic Subunit, Chain A, domain 1"/>
    <property type="match status" value="1"/>
</dbReference>
<dbReference type="InterPro" id="IPR001245">
    <property type="entry name" value="Ser-Thr/Tyr_kinase_cat_dom"/>
</dbReference>
<dbReference type="GO" id="GO:0005737">
    <property type="term" value="C:cytoplasm"/>
    <property type="evidence" value="ECO:0007669"/>
    <property type="project" value="TreeGrafter"/>
</dbReference>
<dbReference type="Pfam" id="PF00564">
    <property type="entry name" value="PB1"/>
    <property type="match status" value="1"/>
</dbReference>
<dbReference type="FunFam" id="3.10.20.90:FF:000058">
    <property type="entry name" value="Octicosapeptide/phox/Bem1p domain kinase superfamily protein"/>
    <property type="match status" value="1"/>
</dbReference>
<dbReference type="InterPro" id="IPR008271">
    <property type="entry name" value="Ser/Thr_kinase_AS"/>
</dbReference>
<dbReference type="SMART" id="SM00220">
    <property type="entry name" value="S_TKc"/>
    <property type="match status" value="1"/>
</dbReference>
<dbReference type="PANTHER" id="PTHR23257">
    <property type="entry name" value="SERINE-THREONINE PROTEIN KINASE"/>
    <property type="match status" value="1"/>
</dbReference>
<dbReference type="Gene3D" id="1.10.510.10">
    <property type="entry name" value="Transferase(Phosphotransferase) domain 1"/>
    <property type="match status" value="1"/>
</dbReference>
<dbReference type="PRINTS" id="PR00109">
    <property type="entry name" value="TYRKINASE"/>
</dbReference>
<dbReference type="GO" id="GO:0004674">
    <property type="term" value="F:protein serine/threonine kinase activity"/>
    <property type="evidence" value="ECO:0007669"/>
    <property type="project" value="UniProtKB-KW"/>
</dbReference>
<evidence type="ECO:0000256" key="6">
    <source>
        <dbReference type="PROSITE-ProRule" id="PRU10141"/>
    </source>
</evidence>
<evidence type="ECO:0000313" key="10">
    <source>
        <dbReference type="Proteomes" id="UP001187471"/>
    </source>
</evidence>
<comment type="caution">
    <text evidence="9">The sequence shown here is derived from an EMBL/GenBank/DDBJ whole genome shotgun (WGS) entry which is preliminary data.</text>
</comment>
<protein>
    <recommendedName>
        <fullName evidence="8">Protein kinase domain-containing protein</fullName>
    </recommendedName>
</protein>
<accession>A0AA88R915</accession>
<dbReference type="InterPro" id="IPR011009">
    <property type="entry name" value="Kinase-like_dom_sf"/>
</dbReference>
<evidence type="ECO:0000256" key="4">
    <source>
        <dbReference type="ARBA" id="ARBA00022777"/>
    </source>
</evidence>
<dbReference type="Proteomes" id="UP001187471">
    <property type="component" value="Unassembled WGS sequence"/>
</dbReference>
<dbReference type="GO" id="GO:0005524">
    <property type="term" value="F:ATP binding"/>
    <property type="evidence" value="ECO:0007669"/>
    <property type="project" value="UniProtKB-UniRule"/>
</dbReference>
<evidence type="ECO:0000313" key="9">
    <source>
        <dbReference type="EMBL" id="KAK2980724.1"/>
    </source>
</evidence>
<evidence type="ECO:0000259" key="8">
    <source>
        <dbReference type="PROSITE" id="PS50011"/>
    </source>
</evidence>
<dbReference type="EMBL" id="JAVXUO010001600">
    <property type="protein sequence ID" value="KAK2980724.1"/>
    <property type="molecule type" value="Genomic_DNA"/>
</dbReference>
<dbReference type="Gene3D" id="3.30.200.20">
    <property type="entry name" value="Phosphorylase Kinase, domain 1"/>
    <property type="match status" value="1"/>
</dbReference>
<keyword evidence="1" id="KW-0723">Serine/threonine-protein kinase</keyword>
<sequence>MRKLNELGFLAENMTSKVPVTLGQQFNNDAIPSDRFYEEKRVLNISVQTGEEFSPEFLRDRVTPRKDPFVNDMDHHQQKRVGFNINQNQQLVYEDLSGLLGIRRNDSESGKFLSDLSPAKGYVREVENKAYPDFISQYHQGYSPVGQQPWTHLDEYKSDRIAHKSDSPQSNQSYGHGSRVSDGSFSGKMKFLCSFGGRILPRPSDGKLRYVGGETRIISIRKTLAYSELEKKTYTICGQPHTIKYQLPGEDLDALISVSSDEDLDHMIEEYHDLERGSQRLRIFLVSSTDPESPCSLESRTVQPTDADYQYVVALNGMMNPSPRRSSSRESLASQASQWGNALECSPTFQRDSPTFHPLDMRMLSNPTAHFINKPHTENKLNIQSPPLSPVPVQLRDPKGSHMKVRDDPAMDQLANENSYFYKHPLDAVPVVKHLHEDRHLIESNHLDESHLHRRRSSRDFLSSPLYGQGDMDHENPTVNGYPFHYEKFPPSQATMGLFFGDDIPGVSCHRISRALSDSQLQLEERHTCGLKYGITPSPVNLEAEKSPSLAMSSSSQGWTMQRNMGENDNHPTSIAPEVSKDYIDWGQNFIKKMENKDLHLPQDKEDHDGIDDVESKTDLPSIHNYPYSRPNIHISPQAINSNLYGGNESSWSLFENDPPKDLSMPGPAIDAALTREFSLQEDDSQQSPERKSWEGLKFRDGIYVQSQPSNNPDDPELTVIVEDVTDSVPLDIPSSSTVVPFIQDEPSDGVSSPRETENESMVPESNDGDNNDNIGDMDQSISDAAIAEIEAGIYGLQTIRNADLEELQELGSGTFGTVYHGRWRGTDVAIKRIKKSCFAGRLSEQERLTKDFWREAQILSKLHHPNVVAFYGVVPDGPGGTLATVTEFMVNGSLRHVLLRKLRALDRRKKLLIARDAAFGMEYLHLKNIVHFDLKCDNLLVNLGDPQRPICKRMMDFQVGDFGLSRIKRNTLVSGGVRGTLPWMAPELLNGSSSRVSEKVDVFSFGIALWEILTGEEPYANMHCGAIIGGIVSNTLRPPIPERCDTEWRKLMEECWSPDPAARPSFTVITDRLRVMSTALQPKRYNQHTKFQEHGSQQNDILLHMDTDGGAKILRVSILTSRKGASSRKMATKPNVPEILLEMSTGFDSKDLEVWLEFYRDN</sequence>
<organism evidence="9 10">
    <name type="scientific">Escallonia rubra</name>
    <dbReference type="NCBI Taxonomy" id="112253"/>
    <lineage>
        <taxon>Eukaryota</taxon>
        <taxon>Viridiplantae</taxon>
        <taxon>Streptophyta</taxon>
        <taxon>Embryophyta</taxon>
        <taxon>Tracheophyta</taxon>
        <taxon>Spermatophyta</taxon>
        <taxon>Magnoliopsida</taxon>
        <taxon>eudicotyledons</taxon>
        <taxon>Gunneridae</taxon>
        <taxon>Pentapetalae</taxon>
        <taxon>asterids</taxon>
        <taxon>campanulids</taxon>
        <taxon>Escalloniales</taxon>
        <taxon>Escalloniaceae</taxon>
        <taxon>Escallonia</taxon>
    </lineage>
</organism>
<dbReference type="PANTHER" id="PTHR23257:SF792">
    <property type="entry name" value="PROTEIN KINASE DOMAIN-CONTAINING PROTEIN"/>
    <property type="match status" value="1"/>
</dbReference>
<dbReference type="PROSITE" id="PS50011">
    <property type="entry name" value="PROTEIN_KINASE_DOM"/>
    <property type="match status" value="1"/>
</dbReference>
<dbReference type="SUPFAM" id="SSF56112">
    <property type="entry name" value="Protein kinase-like (PK-like)"/>
    <property type="match status" value="1"/>
</dbReference>
<dbReference type="Pfam" id="PF07714">
    <property type="entry name" value="PK_Tyr_Ser-Thr"/>
    <property type="match status" value="1"/>
</dbReference>
<dbReference type="CDD" id="cd06410">
    <property type="entry name" value="PB1_UP2"/>
    <property type="match status" value="1"/>
</dbReference>
<keyword evidence="3 6" id="KW-0547">Nucleotide-binding</keyword>
<dbReference type="SMART" id="SM00666">
    <property type="entry name" value="PB1"/>
    <property type="match status" value="1"/>
</dbReference>
<keyword evidence="5 6" id="KW-0067">ATP-binding</keyword>
<dbReference type="InterPro" id="IPR017441">
    <property type="entry name" value="Protein_kinase_ATP_BS"/>
</dbReference>
<evidence type="ECO:0000256" key="1">
    <source>
        <dbReference type="ARBA" id="ARBA00022527"/>
    </source>
</evidence>
<feature type="binding site" evidence="6">
    <location>
        <position position="836"/>
    </location>
    <ligand>
        <name>ATP</name>
        <dbReference type="ChEBI" id="CHEBI:30616"/>
    </ligand>
</feature>
<name>A0AA88R915_9ASTE</name>
<dbReference type="SUPFAM" id="SSF54277">
    <property type="entry name" value="CAD &amp; PB1 domains"/>
    <property type="match status" value="1"/>
</dbReference>